<proteinExistence type="inferred from homology"/>
<dbReference type="CDD" id="cd00010">
    <property type="entry name" value="AAI_LTSS"/>
    <property type="match status" value="1"/>
</dbReference>
<dbReference type="Proteomes" id="UP001497516">
    <property type="component" value="Chromosome 2"/>
</dbReference>
<dbReference type="GO" id="GO:0005886">
    <property type="term" value="C:plasma membrane"/>
    <property type="evidence" value="ECO:0007669"/>
    <property type="project" value="UniProtKB-SubCell"/>
</dbReference>
<evidence type="ECO:0000313" key="13">
    <source>
        <dbReference type="Proteomes" id="UP001497516"/>
    </source>
</evidence>
<comment type="subcellular location">
    <subcellularLocation>
        <location evidence="1">Cell membrane</location>
        <topology evidence="1">Lipid-anchor</topology>
        <topology evidence="1">GPI-anchor</topology>
    </subcellularLocation>
</comment>
<keyword evidence="5 10" id="KW-0732">Signal</keyword>
<keyword evidence="4" id="KW-0472">Membrane</keyword>
<dbReference type="SUPFAM" id="SSF47699">
    <property type="entry name" value="Bifunctional inhibitor/lipid-transfer protein/seed storage 2S albumin"/>
    <property type="match status" value="1"/>
</dbReference>
<keyword evidence="13" id="KW-1185">Reference proteome</keyword>
<protein>
    <recommendedName>
        <fullName evidence="11">Bifunctional inhibitor/plant lipid transfer protein/seed storage helical domain-containing protein</fullName>
    </recommendedName>
</protein>
<gene>
    <name evidence="12" type="ORF">LTRI10_LOCUS14975</name>
</gene>
<name>A0AAV2DGK4_9ROSI</name>
<reference evidence="12 13" key="1">
    <citation type="submission" date="2024-04" db="EMBL/GenBank/DDBJ databases">
        <authorList>
            <person name="Fracassetti M."/>
        </authorList>
    </citation>
    <scope>NUCLEOTIDE SEQUENCE [LARGE SCALE GENOMIC DNA]</scope>
</reference>
<dbReference type="InterPro" id="IPR036312">
    <property type="entry name" value="Bifun_inhib/LTP/seed_sf"/>
</dbReference>
<evidence type="ECO:0000313" key="12">
    <source>
        <dbReference type="EMBL" id="CAL1373019.1"/>
    </source>
</evidence>
<dbReference type="PRINTS" id="PR00382">
    <property type="entry name" value="LIPIDTRNSFER"/>
</dbReference>
<dbReference type="FunFam" id="1.10.110.10:FF:000001">
    <property type="entry name" value="Bifunctional inhibitor/lipid-transfer protein/seed storage 2S albumin superfamily protein"/>
    <property type="match status" value="1"/>
</dbReference>
<keyword evidence="4" id="KW-0336">GPI-anchor</keyword>
<evidence type="ECO:0000256" key="3">
    <source>
        <dbReference type="ARBA" id="ARBA00022475"/>
    </source>
</evidence>
<dbReference type="InterPro" id="IPR043325">
    <property type="entry name" value="LTSS"/>
</dbReference>
<dbReference type="AlphaFoldDB" id="A0AAV2DGK4"/>
<dbReference type="InterPro" id="IPR016140">
    <property type="entry name" value="Bifunc_inhib/LTP/seed_store"/>
</dbReference>
<keyword evidence="6" id="KW-1015">Disulfide bond</keyword>
<organism evidence="12 13">
    <name type="scientific">Linum trigynum</name>
    <dbReference type="NCBI Taxonomy" id="586398"/>
    <lineage>
        <taxon>Eukaryota</taxon>
        <taxon>Viridiplantae</taxon>
        <taxon>Streptophyta</taxon>
        <taxon>Embryophyta</taxon>
        <taxon>Tracheophyta</taxon>
        <taxon>Spermatophyta</taxon>
        <taxon>Magnoliopsida</taxon>
        <taxon>eudicotyledons</taxon>
        <taxon>Gunneridae</taxon>
        <taxon>Pentapetalae</taxon>
        <taxon>rosids</taxon>
        <taxon>fabids</taxon>
        <taxon>Malpighiales</taxon>
        <taxon>Linaceae</taxon>
        <taxon>Linum</taxon>
    </lineage>
</organism>
<keyword evidence="3" id="KW-1003">Cell membrane</keyword>
<feature type="chain" id="PRO_5043483383" description="Bifunctional inhibitor/plant lipid transfer protein/seed storage helical domain-containing protein" evidence="10">
    <location>
        <begin position="27"/>
        <end position="193"/>
    </location>
</feature>
<keyword evidence="8" id="KW-0449">Lipoprotein</keyword>
<evidence type="ECO:0000259" key="11">
    <source>
        <dbReference type="SMART" id="SM00499"/>
    </source>
</evidence>
<evidence type="ECO:0000256" key="7">
    <source>
        <dbReference type="ARBA" id="ARBA00023180"/>
    </source>
</evidence>
<evidence type="ECO:0000256" key="9">
    <source>
        <dbReference type="SAM" id="MobiDB-lite"/>
    </source>
</evidence>
<dbReference type="EMBL" id="OZ034815">
    <property type="protein sequence ID" value="CAL1373019.1"/>
    <property type="molecule type" value="Genomic_DNA"/>
</dbReference>
<feature type="region of interest" description="Disordered" evidence="9">
    <location>
        <begin position="106"/>
        <end position="161"/>
    </location>
</feature>
<sequence length="193" mass="18822">MASTGLRFALVMVAVALTYTAGVATAQSSSGCTTALIGLSPCLNYISGNTSRPSGSCCSQLGSVVSSQPQCLCQLVNGGGSSLGITINQTRALGLPSACRVQTPPVSRCNGGNAPSGSPASGGGSPPSDSSNGNPGTPAGGSTPNTPSDDGGNSDNTVPTTIGTSGGSIAVGRNMELHVTLFIVLVASSFAWL</sequence>
<evidence type="ECO:0000256" key="1">
    <source>
        <dbReference type="ARBA" id="ARBA00004609"/>
    </source>
</evidence>
<feature type="domain" description="Bifunctional inhibitor/plant lipid transfer protein/seed storage helical" evidence="11">
    <location>
        <begin position="32"/>
        <end position="109"/>
    </location>
</feature>
<dbReference type="Pfam" id="PF14368">
    <property type="entry name" value="LTP_2"/>
    <property type="match status" value="1"/>
</dbReference>
<evidence type="ECO:0000256" key="8">
    <source>
        <dbReference type="ARBA" id="ARBA00023288"/>
    </source>
</evidence>
<evidence type="ECO:0000256" key="4">
    <source>
        <dbReference type="ARBA" id="ARBA00022622"/>
    </source>
</evidence>
<dbReference type="Gene3D" id="1.10.110.10">
    <property type="entry name" value="Plant lipid-transfer and hydrophobic proteins"/>
    <property type="match status" value="1"/>
</dbReference>
<dbReference type="PANTHER" id="PTHR33044">
    <property type="entry name" value="BIFUNCTIONAL INHIBITOR/LIPID-TRANSFER PROTEIN/SEED STORAGE 2S ALBUMIN SUPERFAMILY PROTEIN-RELATED"/>
    <property type="match status" value="1"/>
</dbReference>
<feature type="signal peptide" evidence="10">
    <location>
        <begin position="1"/>
        <end position="26"/>
    </location>
</feature>
<keyword evidence="7" id="KW-0325">Glycoprotein</keyword>
<evidence type="ECO:0000256" key="2">
    <source>
        <dbReference type="ARBA" id="ARBA00009748"/>
    </source>
</evidence>
<evidence type="ECO:0000256" key="10">
    <source>
        <dbReference type="SAM" id="SignalP"/>
    </source>
</evidence>
<comment type="similarity">
    <text evidence="2">Belongs to the plant LTP family.</text>
</comment>
<evidence type="ECO:0000256" key="5">
    <source>
        <dbReference type="ARBA" id="ARBA00022729"/>
    </source>
</evidence>
<feature type="compositionally biased region" description="Polar residues" evidence="9">
    <location>
        <begin position="140"/>
        <end position="161"/>
    </location>
</feature>
<accession>A0AAV2DGK4</accession>
<dbReference type="SMART" id="SM00499">
    <property type="entry name" value="AAI"/>
    <property type="match status" value="1"/>
</dbReference>
<feature type="compositionally biased region" description="Low complexity" evidence="9">
    <location>
        <begin position="110"/>
        <end position="119"/>
    </location>
</feature>
<dbReference type="GO" id="GO:0008289">
    <property type="term" value="F:lipid binding"/>
    <property type="evidence" value="ECO:0007669"/>
    <property type="project" value="InterPro"/>
</dbReference>
<dbReference type="PROSITE" id="PS51257">
    <property type="entry name" value="PROKAR_LIPOPROTEIN"/>
    <property type="match status" value="1"/>
</dbReference>
<dbReference type="InterPro" id="IPR000528">
    <property type="entry name" value="Plant_nsLTP"/>
</dbReference>
<evidence type="ECO:0000256" key="6">
    <source>
        <dbReference type="ARBA" id="ARBA00023157"/>
    </source>
</evidence>
<dbReference type="GO" id="GO:0006869">
    <property type="term" value="P:lipid transport"/>
    <property type="evidence" value="ECO:0007669"/>
    <property type="project" value="InterPro"/>
</dbReference>
<feature type="compositionally biased region" description="Low complexity" evidence="9">
    <location>
        <begin position="126"/>
        <end position="136"/>
    </location>
</feature>
<dbReference type="GO" id="GO:0098552">
    <property type="term" value="C:side of membrane"/>
    <property type="evidence" value="ECO:0007669"/>
    <property type="project" value="UniProtKB-KW"/>
</dbReference>